<name>A0A5B8L0N4_9HYPH</name>
<dbReference type="KEGG" id="niy:FQ775_14920"/>
<accession>A0A5B8L0N4</accession>
<dbReference type="RefSeq" id="WP_146300207.1">
    <property type="nucleotide sequence ID" value="NZ_CP042301.2"/>
</dbReference>
<dbReference type="AlphaFoldDB" id="A0A5B8L0N4"/>
<dbReference type="EMBL" id="CP042301">
    <property type="protein sequence ID" value="QDZ01564.1"/>
    <property type="molecule type" value="Genomic_DNA"/>
</dbReference>
<evidence type="ECO:0000313" key="1">
    <source>
        <dbReference type="EMBL" id="QDZ01564.1"/>
    </source>
</evidence>
<keyword evidence="2" id="KW-1185">Reference proteome</keyword>
<sequence>MDEEQVARAALERFHDELMAKQNVVGAGVRKLPDRGELGVAVYVSHKVEAGKLDAGDLIPDTVTVEIAGKPHTVRLKVIDVGGPFEAEEL</sequence>
<evidence type="ECO:0000313" key="2">
    <source>
        <dbReference type="Proteomes" id="UP000321389"/>
    </source>
</evidence>
<reference evidence="1" key="1">
    <citation type="submission" date="2020-04" db="EMBL/GenBank/DDBJ databases">
        <title>Nitratireductor sp. nov. isolated from mangrove soil.</title>
        <authorList>
            <person name="Ye Y."/>
        </authorList>
    </citation>
    <scope>NUCLEOTIDE SEQUENCE</scope>
    <source>
        <strain evidence="1">SY7</strain>
    </source>
</reference>
<proteinExistence type="predicted"/>
<dbReference type="Proteomes" id="UP000321389">
    <property type="component" value="Chromosome"/>
</dbReference>
<gene>
    <name evidence="1" type="ORF">FQ775_14920</name>
</gene>
<organism evidence="1 2">
    <name type="scientific">Nitratireductor mangrovi</name>
    <dbReference type="NCBI Taxonomy" id="2599600"/>
    <lineage>
        <taxon>Bacteria</taxon>
        <taxon>Pseudomonadati</taxon>
        <taxon>Pseudomonadota</taxon>
        <taxon>Alphaproteobacteria</taxon>
        <taxon>Hyphomicrobiales</taxon>
        <taxon>Phyllobacteriaceae</taxon>
        <taxon>Nitratireductor</taxon>
    </lineage>
</organism>
<protein>
    <submittedName>
        <fullName evidence="1">Uncharacterized protein</fullName>
    </submittedName>
</protein>